<evidence type="ECO:0000256" key="4">
    <source>
        <dbReference type="ARBA" id="ARBA00023002"/>
    </source>
</evidence>
<reference evidence="8" key="1">
    <citation type="journal article" date="2014" name="Int. J. Syst. Evol. Microbiol.">
        <title>Complete genome sequence of Corynebacterium casei LMG S-19264T (=DSM 44701T), isolated from a smear-ripened cheese.</title>
        <authorList>
            <consortium name="US DOE Joint Genome Institute (JGI-PGF)"/>
            <person name="Walter F."/>
            <person name="Albersmeier A."/>
            <person name="Kalinowski J."/>
            <person name="Ruckert C."/>
        </authorList>
    </citation>
    <scope>NUCLEOTIDE SEQUENCE</scope>
    <source>
        <strain evidence="8">VKM Ac-1401</strain>
    </source>
</reference>
<evidence type="ECO:0000313" key="9">
    <source>
        <dbReference type="Proteomes" id="UP001142372"/>
    </source>
</evidence>
<dbReference type="NCBIfam" id="NF004231">
    <property type="entry name" value="PRK05679.1"/>
    <property type="match status" value="1"/>
</dbReference>
<dbReference type="AlphaFoldDB" id="A0A9W6H9J8"/>
<dbReference type="Pfam" id="PF10590">
    <property type="entry name" value="PNP_phzG_C"/>
    <property type="match status" value="1"/>
</dbReference>
<evidence type="ECO:0000259" key="6">
    <source>
        <dbReference type="Pfam" id="PF01243"/>
    </source>
</evidence>
<feature type="binding site" evidence="5">
    <location>
        <begin position="76"/>
        <end position="81"/>
    </location>
    <ligand>
        <name>FMN</name>
        <dbReference type="ChEBI" id="CHEBI:58210"/>
    </ligand>
</feature>
<evidence type="ECO:0000256" key="2">
    <source>
        <dbReference type="ARBA" id="ARBA00022630"/>
    </source>
</evidence>
<dbReference type="PANTHER" id="PTHR10851:SF0">
    <property type="entry name" value="PYRIDOXINE-5'-PHOSPHATE OXIDASE"/>
    <property type="match status" value="1"/>
</dbReference>
<feature type="binding site" evidence="5">
    <location>
        <position position="208"/>
    </location>
    <ligand>
        <name>FMN</name>
        <dbReference type="ChEBI" id="CHEBI:58210"/>
    </ligand>
</feature>
<dbReference type="InterPro" id="IPR011576">
    <property type="entry name" value="Pyridox_Oxase_N"/>
</dbReference>
<evidence type="ECO:0000259" key="7">
    <source>
        <dbReference type="Pfam" id="PF10590"/>
    </source>
</evidence>
<comment type="cofactor">
    <cofactor evidence="5">
        <name>FMN</name>
        <dbReference type="ChEBI" id="CHEBI:58210"/>
    </cofactor>
    <text evidence="5">Binds 1 FMN per subunit.</text>
</comment>
<sequence length="227" mass="24401">MSETREETGAGIPERAALSGDESLVLAEFDAPPNDPVPLLRAWLDGAEAAAVREPWAASLATAGAVDGGTVLPSTRIILVKDLDAQGFLFGTYTSSRKGRDLAATPYAALGFYWRETMQQLRVEGPVERLSDAESAALFADRPRAAQATTAASRQGAPLDDEGGLAARAAALDEGSDAIRMPGDWAAYRLVPTSIEFWQGRTSRLHRRLAYRRISVAAPWTHARLQP</sequence>
<dbReference type="RefSeq" id="WP_271177064.1">
    <property type="nucleotide sequence ID" value="NZ_BAAAJO010000005.1"/>
</dbReference>
<dbReference type="InterPro" id="IPR019576">
    <property type="entry name" value="Pyridoxamine_oxidase_dimer_C"/>
</dbReference>
<dbReference type="InterPro" id="IPR012349">
    <property type="entry name" value="Split_barrel_FMN-bd"/>
</dbReference>
<dbReference type="Gene3D" id="2.30.110.10">
    <property type="entry name" value="Electron Transport, Fmn-binding Protein, Chain A"/>
    <property type="match status" value="1"/>
</dbReference>
<comment type="caution">
    <text evidence="8">The sequence shown here is derived from an EMBL/GenBank/DDBJ whole genome shotgun (WGS) entry which is preliminary data.</text>
</comment>
<dbReference type="Pfam" id="PF01243">
    <property type="entry name" value="PNPOx_N"/>
    <property type="match status" value="1"/>
</dbReference>
<organism evidence="8 9">
    <name type="scientific">Leifsonia poae</name>
    <dbReference type="NCBI Taxonomy" id="110933"/>
    <lineage>
        <taxon>Bacteria</taxon>
        <taxon>Bacillati</taxon>
        <taxon>Actinomycetota</taxon>
        <taxon>Actinomycetes</taxon>
        <taxon>Micrococcales</taxon>
        <taxon>Microbacteriaceae</taxon>
        <taxon>Leifsonia</taxon>
    </lineage>
</organism>
<dbReference type="GO" id="GO:0004733">
    <property type="term" value="F:pyridoxamine phosphate oxidase activity"/>
    <property type="evidence" value="ECO:0007669"/>
    <property type="project" value="InterPro"/>
</dbReference>
<gene>
    <name evidence="8" type="primary">pdxH</name>
    <name evidence="8" type="ORF">GCM10017584_19880</name>
</gene>
<feature type="domain" description="Pyridoxine 5'-phosphate oxidase dimerisation C-terminal" evidence="7">
    <location>
        <begin position="185"/>
        <end position="227"/>
    </location>
</feature>
<comment type="similarity">
    <text evidence="1">Belongs to the pyridoxamine 5'-phosphate oxidase family.</text>
</comment>
<dbReference type="PIRSF" id="PIRSF000190">
    <property type="entry name" value="Pyd_amn-ph_oxd"/>
    <property type="match status" value="1"/>
</dbReference>
<feature type="binding site" evidence="5">
    <location>
        <position position="97"/>
    </location>
    <ligand>
        <name>FMN</name>
        <dbReference type="ChEBI" id="CHEBI:58210"/>
    </ligand>
</feature>
<feature type="binding site" evidence="5">
    <location>
        <position position="120"/>
    </location>
    <ligand>
        <name>FMN</name>
        <dbReference type="ChEBI" id="CHEBI:58210"/>
    </ligand>
</feature>
<keyword evidence="2" id="KW-0285">Flavoprotein</keyword>
<dbReference type="EMBL" id="BSEN01000006">
    <property type="protein sequence ID" value="GLJ76414.1"/>
    <property type="molecule type" value="Genomic_DNA"/>
</dbReference>
<proteinExistence type="inferred from homology"/>
<dbReference type="GO" id="GO:0008615">
    <property type="term" value="P:pyridoxine biosynthetic process"/>
    <property type="evidence" value="ECO:0007669"/>
    <property type="project" value="InterPro"/>
</dbReference>
<accession>A0A9W6H9J8</accession>
<feature type="binding site" evidence="5">
    <location>
        <position position="198"/>
    </location>
    <ligand>
        <name>FMN</name>
        <dbReference type="ChEBI" id="CHEBI:58210"/>
    </ligand>
</feature>
<dbReference type="Proteomes" id="UP001142372">
    <property type="component" value="Unassembled WGS sequence"/>
</dbReference>
<dbReference type="GO" id="GO:0010181">
    <property type="term" value="F:FMN binding"/>
    <property type="evidence" value="ECO:0007669"/>
    <property type="project" value="InterPro"/>
</dbReference>
<protein>
    <submittedName>
        <fullName evidence="8">Pyridoxine/pyridoxamine 5'-phosphate oxidase</fullName>
    </submittedName>
</protein>
<keyword evidence="3 5" id="KW-0288">FMN</keyword>
<keyword evidence="9" id="KW-1185">Reference proteome</keyword>
<evidence type="ECO:0000313" key="8">
    <source>
        <dbReference type="EMBL" id="GLJ76414.1"/>
    </source>
</evidence>
<evidence type="ECO:0000256" key="1">
    <source>
        <dbReference type="ARBA" id="ARBA00007301"/>
    </source>
</evidence>
<evidence type="ECO:0000256" key="5">
    <source>
        <dbReference type="PIRSR" id="PIRSR000190-2"/>
    </source>
</evidence>
<evidence type="ECO:0000256" key="3">
    <source>
        <dbReference type="ARBA" id="ARBA00022643"/>
    </source>
</evidence>
<keyword evidence="4" id="KW-0560">Oxidoreductase</keyword>
<feature type="domain" description="Pyridoxamine 5'-phosphate oxidase N-terminal" evidence="6">
    <location>
        <begin position="49"/>
        <end position="166"/>
    </location>
</feature>
<name>A0A9W6H9J8_9MICO</name>
<feature type="binding site" evidence="5">
    <location>
        <position position="98"/>
    </location>
    <ligand>
        <name>FMN</name>
        <dbReference type="ChEBI" id="CHEBI:58210"/>
    </ligand>
</feature>
<reference evidence="8" key="2">
    <citation type="submission" date="2023-01" db="EMBL/GenBank/DDBJ databases">
        <authorList>
            <person name="Sun Q."/>
            <person name="Evtushenko L."/>
        </authorList>
    </citation>
    <scope>NUCLEOTIDE SEQUENCE</scope>
    <source>
        <strain evidence="8">VKM Ac-1401</strain>
    </source>
</reference>
<dbReference type="SUPFAM" id="SSF50475">
    <property type="entry name" value="FMN-binding split barrel"/>
    <property type="match status" value="1"/>
</dbReference>
<dbReference type="InterPro" id="IPR000659">
    <property type="entry name" value="Pyridox_Oxase"/>
</dbReference>
<dbReference type="PANTHER" id="PTHR10851">
    <property type="entry name" value="PYRIDOXINE-5-PHOSPHATE OXIDASE"/>
    <property type="match status" value="1"/>
</dbReference>